<keyword evidence="4" id="KW-0804">Transcription</keyword>
<evidence type="ECO:0000313" key="7">
    <source>
        <dbReference type="EMBL" id="KAJ5376524.1"/>
    </source>
</evidence>
<dbReference type="GO" id="GO:0046872">
    <property type="term" value="F:metal ion binding"/>
    <property type="evidence" value="ECO:0007669"/>
    <property type="project" value="UniProtKB-KW"/>
</dbReference>
<sequence length="183" mass="20809">MLNEDADYDRSTHEIDNPETPKSYSHGLESREATAESSDMRDPSTKQDGSSDSISLQLPEVMPFTLPSKEIVSESIGLYFRYCHKQPLWLFDPEDLASPENCRNEVIFGVLTLALRYSDNPLLEGRKDQMCRQYAESARGLVMFRIAQGSVDLSTMQSLCLIALAEYTCMSDYPWLKKSFIDE</sequence>
<accession>A0A9W9VDA6</accession>
<dbReference type="InterPro" id="IPR050815">
    <property type="entry name" value="TF_fung"/>
</dbReference>
<proteinExistence type="predicted"/>
<dbReference type="GO" id="GO:0000981">
    <property type="term" value="F:DNA-binding transcription factor activity, RNA polymerase II-specific"/>
    <property type="evidence" value="ECO:0007669"/>
    <property type="project" value="InterPro"/>
</dbReference>
<reference evidence="7" key="2">
    <citation type="journal article" date="2023" name="IMA Fungus">
        <title>Comparative genomic study of the Penicillium genus elucidates a diverse pangenome and 15 lateral gene transfer events.</title>
        <authorList>
            <person name="Petersen C."/>
            <person name="Sorensen T."/>
            <person name="Nielsen M.R."/>
            <person name="Sondergaard T.E."/>
            <person name="Sorensen J.L."/>
            <person name="Fitzpatrick D.A."/>
            <person name="Frisvad J.C."/>
            <person name="Nielsen K.L."/>
        </authorList>
    </citation>
    <scope>NUCLEOTIDE SEQUENCE</scope>
    <source>
        <strain evidence="7">IBT 29677</strain>
    </source>
</reference>
<keyword evidence="8" id="KW-1185">Reference proteome</keyword>
<dbReference type="AlphaFoldDB" id="A0A9W9VDA6"/>
<keyword evidence="5" id="KW-0539">Nucleus</keyword>
<evidence type="ECO:0000256" key="2">
    <source>
        <dbReference type="ARBA" id="ARBA00022723"/>
    </source>
</evidence>
<evidence type="ECO:0000313" key="8">
    <source>
        <dbReference type="Proteomes" id="UP001147747"/>
    </source>
</evidence>
<keyword evidence="3" id="KW-0805">Transcription regulation</keyword>
<dbReference type="PANTHER" id="PTHR47338:SF27">
    <property type="entry name" value="ZN(II)2CYS6 TRANSCRIPTION FACTOR (EUROFUNG)"/>
    <property type="match status" value="1"/>
</dbReference>
<keyword evidence="2" id="KW-0479">Metal-binding</keyword>
<dbReference type="RefSeq" id="XP_056481554.1">
    <property type="nucleotide sequence ID" value="XM_056638047.1"/>
</dbReference>
<dbReference type="OrthoDB" id="424974at2759"/>
<name>A0A9W9VDA6_9EURO</name>
<dbReference type="CDD" id="cd12148">
    <property type="entry name" value="fungal_TF_MHR"/>
    <property type="match status" value="1"/>
</dbReference>
<dbReference type="PANTHER" id="PTHR47338">
    <property type="entry name" value="ZN(II)2CYS6 TRANSCRIPTION FACTOR (EUROFUNG)-RELATED"/>
    <property type="match status" value="1"/>
</dbReference>
<evidence type="ECO:0008006" key="9">
    <source>
        <dbReference type="Google" id="ProtNLM"/>
    </source>
</evidence>
<organism evidence="7 8">
    <name type="scientific">Penicillium cosmopolitanum</name>
    <dbReference type="NCBI Taxonomy" id="1131564"/>
    <lineage>
        <taxon>Eukaryota</taxon>
        <taxon>Fungi</taxon>
        <taxon>Dikarya</taxon>
        <taxon>Ascomycota</taxon>
        <taxon>Pezizomycotina</taxon>
        <taxon>Eurotiomycetes</taxon>
        <taxon>Eurotiomycetidae</taxon>
        <taxon>Eurotiales</taxon>
        <taxon>Aspergillaceae</taxon>
        <taxon>Penicillium</taxon>
    </lineage>
</organism>
<evidence type="ECO:0000256" key="3">
    <source>
        <dbReference type="ARBA" id="ARBA00023015"/>
    </source>
</evidence>
<dbReference type="GeneID" id="81377027"/>
<evidence type="ECO:0000256" key="5">
    <source>
        <dbReference type="ARBA" id="ARBA00023242"/>
    </source>
</evidence>
<evidence type="ECO:0000256" key="6">
    <source>
        <dbReference type="SAM" id="MobiDB-lite"/>
    </source>
</evidence>
<feature type="compositionally biased region" description="Basic and acidic residues" evidence="6">
    <location>
        <begin position="28"/>
        <end position="45"/>
    </location>
</feature>
<evidence type="ECO:0000256" key="4">
    <source>
        <dbReference type="ARBA" id="ARBA00023163"/>
    </source>
</evidence>
<comment type="caution">
    <text evidence="7">The sequence shown here is derived from an EMBL/GenBank/DDBJ whole genome shotgun (WGS) entry which is preliminary data.</text>
</comment>
<feature type="region of interest" description="Disordered" evidence="6">
    <location>
        <begin position="1"/>
        <end position="54"/>
    </location>
</feature>
<dbReference type="EMBL" id="JAPZBU010000012">
    <property type="protein sequence ID" value="KAJ5376524.1"/>
    <property type="molecule type" value="Genomic_DNA"/>
</dbReference>
<gene>
    <name evidence="7" type="ORF">N7509_013410</name>
</gene>
<dbReference type="Proteomes" id="UP001147747">
    <property type="component" value="Unassembled WGS sequence"/>
</dbReference>
<evidence type="ECO:0000256" key="1">
    <source>
        <dbReference type="ARBA" id="ARBA00004123"/>
    </source>
</evidence>
<comment type="subcellular location">
    <subcellularLocation>
        <location evidence="1">Nucleus</location>
    </subcellularLocation>
</comment>
<dbReference type="GO" id="GO:0005634">
    <property type="term" value="C:nucleus"/>
    <property type="evidence" value="ECO:0007669"/>
    <property type="project" value="UniProtKB-SubCell"/>
</dbReference>
<reference evidence="7" key="1">
    <citation type="submission" date="2022-12" db="EMBL/GenBank/DDBJ databases">
        <authorList>
            <person name="Petersen C."/>
        </authorList>
    </citation>
    <scope>NUCLEOTIDE SEQUENCE</scope>
    <source>
        <strain evidence="7">IBT 29677</strain>
    </source>
</reference>
<protein>
    <recommendedName>
        <fullName evidence="9">Transcription factor domain-containing protein</fullName>
    </recommendedName>
</protein>